<keyword evidence="1 4" id="KW-0489">Methyltransferase</keyword>
<dbReference type="GO" id="GO:0006396">
    <property type="term" value="P:RNA processing"/>
    <property type="evidence" value="ECO:0007669"/>
    <property type="project" value="InterPro"/>
</dbReference>
<dbReference type="InterPro" id="IPR029028">
    <property type="entry name" value="Alpha/beta_knot_MTases"/>
</dbReference>
<feature type="domain" description="RNA 2-O ribose methyltransferase substrate binding" evidence="3">
    <location>
        <begin position="19"/>
        <end position="93"/>
    </location>
</feature>
<keyword evidence="2 4" id="KW-0808">Transferase</keyword>
<dbReference type="InterPro" id="IPR029064">
    <property type="entry name" value="Ribosomal_eL30-like_sf"/>
</dbReference>
<gene>
    <name evidence="4" type="ORF">SAMN05192553_104267</name>
</gene>
<protein>
    <submittedName>
        <fullName evidence="4">23S rRNA (Guanosine2251-2'-O)-methyltransferase</fullName>
    </submittedName>
</protein>
<dbReference type="Proteomes" id="UP000199403">
    <property type="component" value="Unassembled WGS sequence"/>
</dbReference>
<dbReference type="SUPFAM" id="SSF75217">
    <property type="entry name" value="alpha/beta knot"/>
    <property type="match status" value="1"/>
</dbReference>
<dbReference type="Gene3D" id="3.40.1280.10">
    <property type="match status" value="1"/>
</dbReference>
<dbReference type="Gene3D" id="3.30.1330.30">
    <property type="match status" value="1"/>
</dbReference>
<dbReference type="InterPro" id="IPR029026">
    <property type="entry name" value="tRNA_m1G_MTases_N"/>
</dbReference>
<dbReference type="GO" id="GO:0005829">
    <property type="term" value="C:cytosol"/>
    <property type="evidence" value="ECO:0007669"/>
    <property type="project" value="TreeGrafter"/>
</dbReference>
<reference evidence="5" key="1">
    <citation type="submission" date="2016-10" db="EMBL/GenBank/DDBJ databases">
        <authorList>
            <person name="Varghese N."/>
            <person name="Submissions S."/>
        </authorList>
    </citation>
    <scope>NUCLEOTIDE SEQUENCE [LARGE SCALE GENOMIC DNA]</scope>
    <source>
        <strain evidence="5">IBRC-M 10761</strain>
    </source>
</reference>
<dbReference type="OrthoDB" id="9794400at2"/>
<evidence type="ECO:0000313" key="4">
    <source>
        <dbReference type="EMBL" id="SEJ49213.1"/>
    </source>
</evidence>
<dbReference type="InterPro" id="IPR001537">
    <property type="entry name" value="SpoU_MeTrfase"/>
</dbReference>
<dbReference type="STRING" id="1416801.SAMN05192553_104267"/>
<dbReference type="AlphaFoldDB" id="A0A1H6Z6M5"/>
<evidence type="ECO:0000259" key="3">
    <source>
        <dbReference type="SMART" id="SM00967"/>
    </source>
</evidence>
<dbReference type="PANTHER" id="PTHR46429">
    <property type="entry name" value="23S RRNA (GUANOSINE-2'-O-)-METHYLTRANSFERASE RLMB"/>
    <property type="match status" value="1"/>
</dbReference>
<dbReference type="PANTHER" id="PTHR46429:SF1">
    <property type="entry name" value="23S RRNA (GUANOSINE-2'-O-)-METHYLTRANSFERASE RLMB"/>
    <property type="match status" value="1"/>
</dbReference>
<dbReference type="GO" id="GO:0032259">
    <property type="term" value="P:methylation"/>
    <property type="evidence" value="ECO:0007669"/>
    <property type="project" value="UniProtKB-KW"/>
</dbReference>
<dbReference type="InterPro" id="IPR004441">
    <property type="entry name" value="rRNA_MeTrfase_TrmH"/>
</dbReference>
<name>A0A1H6Z6M5_9BACT</name>
<evidence type="ECO:0000256" key="1">
    <source>
        <dbReference type="ARBA" id="ARBA00022603"/>
    </source>
</evidence>
<dbReference type="GO" id="GO:0003723">
    <property type="term" value="F:RNA binding"/>
    <property type="evidence" value="ECO:0007669"/>
    <property type="project" value="InterPro"/>
</dbReference>
<dbReference type="Pfam" id="PF08032">
    <property type="entry name" value="SpoU_sub_bind"/>
    <property type="match status" value="1"/>
</dbReference>
<sequence length="263" mass="28878">MEKRKDGFLINRDENPKDYIFGIRPILEAFQAGQDIDKLLVNKELKGDLLKELIGQAKEKNVPVTKVPENKLNRITRKNHQGVIAYMGAIAYASWENVVDACYTKGQAPLLLLLDRITDVRNFGAIARTAEVAGVHGIIIPEKNSAQISSDAVKTSAGALNFLPVSRVRNLYYTLKDLKKMGLNVVGVTEKTHRNVYQADFLAPTVLVMGSEEDGISDELLGLCDEFVKIPVLGQVASLNVSVAAGVAIYEAIRQRTLAETEA</sequence>
<dbReference type="Pfam" id="PF00588">
    <property type="entry name" value="SpoU_methylase"/>
    <property type="match status" value="1"/>
</dbReference>
<keyword evidence="5" id="KW-1185">Reference proteome</keyword>
<accession>A0A1H6Z6M5</accession>
<proteinExistence type="predicted"/>
<dbReference type="SMART" id="SM00967">
    <property type="entry name" value="SpoU_sub_bind"/>
    <property type="match status" value="1"/>
</dbReference>
<evidence type="ECO:0000313" key="5">
    <source>
        <dbReference type="Proteomes" id="UP000199403"/>
    </source>
</evidence>
<evidence type="ECO:0000256" key="2">
    <source>
        <dbReference type="ARBA" id="ARBA00022679"/>
    </source>
</evidence>
<dbReference type="CDD" id="cd18103">
    <property type="entry name" value="SpoU-like_RlmB"/>
    <property type="match status" value="1"/>
</dbReference>
<organism evidence="4 5">
    <name type="scientific">Cyclobacterium xiamenense</name>
    <dbReference type="NCBI Taxonomy" id="1297121"/>
    <lineage>
        <taxon>Bacteria</taxon>
        <taxon>Pseudomonadati</taxon>
        <taxon>Bacteroidota</taxon>
        <taxon>Cytophagia</taxon>
        <taxon>Cytophagales</taxon>
        <taxon>Cyclobacteriaceae</taxon>
        <taxon>Cyclobacterium</taxon>
    </lineage>
</organism>
<dbReference type="EMBL" id="FNZH01000004">
    <property type="protein sequence ID" value="SEJ49213.1"/>
    <property type="molecule type" value="Genomic_DNA"/>
</dbReference>
<dbReference type="NCBIfam" id="TIGR00186">
    <property type="entry name" value="rRNA_methyl_3"/>
    <property type="match status" value="1"/>
</dbReference>
<dbReference type="RefSeq" id="WP_092175554.1">
    <property type="nucleotide sequence ID" value="NZ_FNZH01000004.1"/>
</dbReference>
<dbReference type="SUPFAM" id="SSF55315">
    <property type="entry name" value="L30e-like"/>
    <property type="match status" value="1"/>
</dbReference>
<dbReference type="InterPro" id="IPR013123">
    <property type="entry name" value="SpoU_subst-bd"/>
</dbReference>
<dbReference type="GO" id="GO:0008173">
    <property type="term" value="F:RNA methyltransferase activity"/>
    <property type="evidence" value="ECO:0007669"/>
    <property type="project" value="InterPro"/>
</dbReference>